<evidence type="ECO:0000256" key="9">
    <source>
        <dbReference type="ARBA" id="ARBA00017684"/>
    </source>
</evidence>
<accession>A0A9D1L6D9</accession>
<evidence type="ECO:0000313" key="23">
    <source>
        <dbReference type="Proteomes" id="UP000824090"/>
    </source>
</evidence>
<dbReference type="Proteomes" id="UP000824090">
    <property type="component" value="Unassembled WGS sequence"/>
</dbReference>
<dbReference type="EC" id="4.2.3.4" evidence="8 19"/>
<evidence type="ECO:0000256" key="1">
    <source>
        <dbReference type="ARBA" id="ARBA00001393"/>
    </source>
</evidence>
<dbReference type="PANTHER" id="PTHR43622">
    <property type="entry name" value="3-DEHYDROQUINATE SYNTHASE"/>
    <property type="match status" value="1"/>
</dbReference>
<feature type="domain" description="3-dehydroquinate synthase C-terminal" evidence="21">
    <location>
        <begin position="194"/>
        <end position="331"/>
    </location>
</feature>
<keyword evidence="12" id="KW-0479">Metal-binding</keyword>
<evidence type="ECO:0000259" key="20">
    <source>
        <dbReference type="Pfam" id="PF01761"/>
    </source>
</evidence>
<evidence type="ECO:0000256" key="4">
    <source>
        <dbReference type="ARBA" id="ARBA00001947"/>
    </source>
</evidence>
<name>A0A9D1L6D9_9FIRM</name>
<keyword evidence="18" id="KW-0170">Cobalt</keyword>
<comment type="pathway">
    <text evidence="6">Metabolic intermediate biosynthesis; chorismate biosynthesis; chorismate from D-erythrose 4-phosphate and phosphoenolpyruvate: step 2/7.</text>
</comment>
<sequence length="370" mass="39512">MIDIEVSASRRYHVLMGKGLLSSGGELIKNALSPVPGREDSRDKRKICVITDENVAPLYGEPDQPFIKSLQDAGFQVFTYVFPGGEEAKTMDTVAAILNYLADNRFSRSDIIAALGGGITGDVAGFAAASYLRGVEYVQAPTSLLAAVDSSVGGKTGVNLKAGKNLAGAFWQPSLVLFDPQVLSTLSRQLKLDGIAEALKAGIIADPSIIEEARRARELDDPLLLTELAARAVRVKRDIVLEDEREKGARQLLNLGHTPAHAIETLSGYTVSHGHAVAMGISIISRAAERLGMSREGFPEKINALLQKAGFPLKCPYSAGRLAEAALSDKKRRGSRITLVIPEDLGSCKLMAVDISELETIFSLGLEAGS</sequence>
<evidence type="ECO:0000256" key="5">
    <source>
        <dbReference type="ARBA" id="ARBA00004496"/>
    </source>
</evidence>
<organism evidence="22 23">
    <name type="scientific">Candidatus Allocopromorpha excrementigallinarum</name>
    <dbReference type="NCBI Taxonomy" id="2840742"/>
    <lineage>
        <taxon>Bacteria</taxon>
        <taxon>Bacillati</taxon>
        <taxon>Bacillota</taxon>
        <taxon>Clostridia</taxon>
        <taxon>Eubacteriales</taxon>
        <taxon>Eubacteriaceae</taxon>
        <taxon>Eubacteriaceae incertae sedis</taxon>
        <taxon>Candidatus Allocopromorpha</taxon>
    </lineage>
</organism>
<evidence type="ECO:0000256" key="6">
    <source>
        <dbReference type="ARBA" id="ARBA00004661"/>
    </source>
</evidence>
<dbReference type="InterPro" id="IPR056179">
    <property type="entry name" value="DHQS_C"/>
</dbReference>
<evidence type="ECO:0000256" key="2">
    <source>
        <dbReference type="ARBA" id="ARBA00001911"/>
    </source>
</evidence>
<dbReference type="CDD" id="cd08195">
    <property type="entry name" value="DHQS"/>
    <property type="match status" value="1"/>
</dbReference>
<evidence type="ECO:0000256" key="14">
    <source>
        <dbReference type="ARBA" id="ARBA00022833"/>
    </source>
</evidence>
<evidence type="ECO:0000256" key="19">
    <source>
        <dbReference type="NCBIfam" id="TIGR01357"/>
    </source>
</evidence>
<keyword evidence="13" id="KW-0547">Nucleotide-binding</keyword>
<keyword evidence="17 22" id="KW-0456">Lyase</keyword>
<dbReference type="AlphaFoldDB" id="A0A9D1L6D9"/>
<comment type="cofactor">
    <cofactor evidence="3">
        <name>Co(2+)</name>
        <dbReference type="ChEBI" id="CHEBI:48828"/>
    </cofactor>
</comment>
<dbReference type="GO" id="GO:0008652">
    <property type="term" value="P:amino acid biosynthetic process"/>
    <property type="evidence" value="ECO:0007669"/>
    <property type="project" value="UniProtKB-KW"/>
</dbReference>
<dbReference type="InterPro" id="IPR016037">
    <property type="entry name" value="DHQ_synth_AroB"/>
</dbReference>
<proteinExistence type="inferred from homology"/>
<dbReference type="PANTHER" id="PTHR43622:SF7">
    <property type="entry name" value="3-DEHYDROQUINATE SYNTHASE, CHLOROPLASTIC"/>
    <property type="match status" value="1"/>
</dbReference>
<evidence type="ECO:0000256" key="12">
    <source>
        <dbReference type="ARBA" id="ARBA00022723"/>
    </source>
</evidence>
<dbReference type="GO" id="GO:0046872">
    <property type="term" value="F:metal ion binding"/>
    <property type="evidence" value="ECO:0007669"/>
    <property type="project" value="UniProtKB-KW"/>
</dbReference>
<keyword evidence="14" id="KW-0862">Zinc</keyword>
<evidence type="ECO:0000256" key="15">
    <source>
        <dbReference type="ARBA" id="ARBA00023027"/>
    </source>
</evidence>
<dbReference type="InterPro" id="IPR030963">
    <property type="entry name" value="DHQ_synth_fam"/>
</dbReference>
<feature type="domain" description="3-dehydroquinate synthase N-terminal" evidence="20">
    <location>
        <begin position="80"/>
        <end position="189"/>
    </location>
</feature>
<gene>
    <name evidence="22" type="primary">aroB</name>
    <name evidence="22" type="ORF">IAC50_09250</name>
</gene>
<dbReference type="SUPFAM" id="SSF56796">
    <property type="entry name" value="Dehydroquinate synthase-like"/>
    <property type="match status" value="1"/>
</dbReference>
<dbReference type="Pfam" id="PF24621">
    <property type="entry name" value="DHQS_C"/>
    <property type="match status" value="1"/>
</dbReference>
<comment type="cofactor">
    <cofactor evidence="2">
        <name>NAD(+)</name>
        <dbReference type="ChEBI" id="CHEBI:57540"/>
    </cofactor>
</comment>
<reference evidence="22" key="2">
    <citation type="journal article" date="2021" name="PeerJ">
        <title>Extensive microbial diversity within the chicken gut microbiome revealed by metagenomics and culture.</title>
        <authorList>
            <person name="Gilroy R."/>
            <person name="Ravi A."/>
            <person name="Getino M."/>
            <person name="Pursley I."/>
            <person name="Horton D.L."/>
            <person name="Alikhan N.F."/>
            <person name="Baker D."/>
            <person name="Gharbi K."/>
            <person name="Hall N."/>
            <person name="Watson M."/>
            <person name="Adriaenssens E.M."/>
            <person name="Foster-Nyarko E."/>
            <person name="Jarju S."/>
            <person name="Secka A."/>
            <person name="Antonio M."/>
            <person name="Oren A."/>
            <person name="Chaudhuri R.R."/>
            <person name="La Ragione R."/>
            <person name="Hildebrand F."/>
            <person name="Pallen M.J."/>
        </authorList>
    </citation>
    <scope>NUCLEOTIDE SEQUENCE</scope>
    <source>
        <strain evidence="22">ChiHcec3-6078</strain>
    </source>
</reference>
<protein>
    <recommendedName>
        <fullName evidence="9 19">3-dehydroquinate synthase</fullName>
        <ecNumber evidence="8 19">4.2.3.4</ecNumber>
    </recommendedName>
</protein>
<keyword evidence="16" id="KW-0057">Aromatic amino acid biosynthesis</keyword>
<evidence type="ECO:0000259" key="21">
    <source>
        <dbReference type="Pfam" id="PF24621"/>
    </source>
</evidence>
<keyword evidence="15" id="KW-0520">NAD</keyword>
<dbReference type="GO" id="GO:0009423">
    <property type="term" value="P:chorismate biosynthetic process"/>
    <property type="evidence" value="ECO:0007669"/>
    <property type="project" value="UniProtKB-UniRule"/>
</dbReference>
<evidence type="ECO:0000256" key="3">
    <source>
        <dbReference type="ARBA" id="ARBA00001941"/>
    </source>
</evidence>
<dbReference type="GO" id="GO:0003856">
    <property type="term" value="F:3-dehydroquinate synthase activity"/>
    <property type="evidence" value="ECO:0007669"/>
    <property type="project" value="UniProtKB-UniRule"/>
</dbReference>
<evidence type="ECO:0000256" key="17">
    <source>
        <dbReference type="ARBA" id="ARBA00023239"/>
    </source>
</evidence>
<dbReference type="GO" id="GO:0005737">
    <property type="term" value="C:cytoplasm"/>
    <property type="evidence" value="ECO:0007669"/>
    <property type="project" value="UniProtKB-SubCell"/>
</dbReference>
<comment type="similarity">
    <text evidence="7">Belongs to the sugar phosphate cyclases superfamily. Dehydroquinate synthase family.</text>
</comment>
<dbReference type="Gene3D" id="1.20.1090.10">
    <property type="entry name" value="Dehydroquinate synthase-like - alpha domain"/>
    <property type="match status" value="1"/>
</dbReference>
<dbReference type="GO" id="GO:0009073">
    <property type="term" value="P:aromatic amino acid family biosynthetic process"/>
    <property type="evidence" value="ECO:0007669"/>
    <property type="project" value="UniProtKB-KW"/>
</dbReference>
<dbReference type="EMBL" id="DVMP01000162">
    <property type="protein sequence ID" value="HIU26664.1"/>
    <property type="molecule type" value="Genomic_DNA"/>
</dbReference>
<dbReference type="InterPro" id="IPR030960">
    <property type="entry name" value="DHQS/DOIS_N"/>
</dbReference>
<evidence type="ECO:0000256" key="10">
    <source>
        <dbReference type="ARBA" id="ARBA00022490"/>
    </source>
</evidence>
<evidence type="ECO:0000256" key="13">
    <source>
        <dbReference type="ARBA" id="ARBA00022741"/>
    </source>
</evidence>
<comment type="catalytic activity">
    <reaction evidence="1">
        <text>7-phospho-2-dehydro-3-deoxy-D-arabino-heptonate = 3-dehydroquinate + phosphate</text>
        <dbReference type="Rhea" id="RHEA:21968"/>
        <dbReference type="ChEBI" id="CHEBI:32364"/>
        <dbReference type="ChEBI" id="CHEBI:43474"/>
        <dbReference type="ChEBI" id="CHEBI:58394"/>
        <dbReference type="EC" id="4.2.3.4"/>
    </reaction>
</comment>
<dbReference type="Gene3D" id="3.40.50.1970">
    <property type="match status" value="1"/>
</dbReference>
<comment type="subcellular location">
    <subcellularLocation>
        <location evidence="5">Cytoplasm</location>
    </subcellularLocation>
</comment>
<dbReference type="NCBIfam" id="TIGR01357">
    <property type="entry name" value="aroB"/>
    <property type="match status" value="1"/>
</dbReference>
<evidence type="ECO:0000256" key="18">
    <source>
        <dbReference type="ARBA" id="ARBA00023285"/>
    </source>
</evidence>
<comment type="caution">
    <text evidence="22">The sequence shown here is derived from an EMBL/GenBank/DDBJ whole genome shotgun (WGS) entry which is preliminary data.</text>
</comment>
<keyword evidence="10" id="KW-0963">Cytoplasm</keyword>
<evidence type="ECO:0000256" key="11">
    <source>
        <dbReference type="ARBA" id="ARBA00022605"/>
    </source>
</evidence>
<dbReference type="PIRSF" id="PIRSF001455">
    <property type="entry name" value="DHQ_synth"/>
    <property type="match status" value="1"/>
</dbReference>
<evidence type="ECO:0000256" key="8">
    <source>
        <dbReference type="ARBA" id="ARBA00013031"/>
    </source>
</evidence>
<dbReference type="FunFam" id="3.40.50.1970:FF:000007">
    <property type="entry name" value="Pentafunctional AROM polypeptide"/>
    <property type="match status" value="1"/>
</dbReference>
<dbReference type="Pfam" id="PF01761">
    <property type="entry name" value="DHQ_synthase"/>
    <property type="match status" value="1"/>
</dbReference>
<dbReference type="GO" id="GO:0000166">
    <property type="term" value="F:nucleotide binding"/>
    <property type="evidence" value="ECO:0007669"/>
    <property type="project" value="UniProtKB-KW"/>
</dbReference>
<dbReference type="InterPro" id="IPR050071">
    <property type="entry name" value="Dehydroquinate_synthase"/>
</dbReference>
<comment type="cofactor">
    <cofactor evidence="4">
        <name>Zn(2+)</name>
        <dbReference type="ChEBI" id="CHEBI:29105"/>
    </cofactor>
</comment>
<keyword evidence="11" id="KW-0028">Amino-acid biosynthesis</keyword>
<evidence type="ECO:0000256" key="16">
    <source>
        <dbReference type="ARBA" id="ARBA00023141"/>
    </source>
</evidence>
<evidence type="ECO:0000313" key="22">
    <source>
        <dbReference type="EMBL" id="HIU26664.1"/>
    </source>
</evidence>
<evidence type="ECO:0000256" key="7">
    <source>
        <dbReference type="ARBA" id="ARBA00005412"/>
    </source>
</evidence>
<reference evidence="22" key="1">
    <citation type="submission" date="2020-10" db="EMBL/GenBank/DDBJ databases">
        <authorList>
            <person name="Gilroy R."/>
        </authorList>
    </citation>
    <scope>NUCLEOTIDE SEQUENCE</scope>
    <source>
        <strain evidence="22">ChiHcec3-6078</strain>
    </source>
</reference>